<evidence type="ECO:0000259" key="17">
    <source>
        <dbReference type="Pfam" id="PF20659"/>
    </source>
</evidence>
<evidence type="ECO:0000256" key="12">
    <source>
        <dbReference type="PIRSR" id="PIRSR601465-50"/>
    </source>
</evidence>
<evidence type="ECO:0000256" key="1">
    <source>
        <dbReference type="ARBA" id="ARBA00001946"/>
    </source>
</evidence>
<dbReference type="RefSeq" id="WP_129012023.1">
    <property type="nucleotide sequence ID" value="NZ_CP053835.1"/>
</dbReference>
<feature type="binding site" evidence="10">
    <location>
        <begin position="456"/>
        <end position="459"/>
    </location>
    <ligand>
        <name>glyoxylate</name>
        <dbReference type="ChEBI" id="CHEBI:36655"/>
    </ligand>
</feature>
<feature type="modified residue" description="Cysteine sulfenic acid (-SOH)" evidence="10">
    <location>
        <position position="617"/>
    </location>
</feature>
<dbReference type="InterPro" id="IPR048357">
    <property type="entry name" value="MSG_insertion"/>
</dbReference>
<reference evidence="18 19" key="1">
    <citation type="submission" date="2020-05" db="EMBL/GenBank/DDBJ databases">
        <title>Complete genome sequencing of Campylobacter and Arcobacter type strains.</title>
        <authorList>
            <person name="Miller W.G."/>
            <person name="Yee E."/>
        </authorList>
    </citation>
    <scope>NUCLEOTIDE SEQUENCE [LARGE SCALE GENOMIC DNA]</scope>
    <source>
        <strain evidence="18 19">LMG 25694</strain>
    </source>
</reference>
<comment type="pathway">
    <text evidence="10 13">Carbohydrate metabolism; glyoxylate cycle; (S)-malate from isocitrate: step 2/2.</text>
</comment>
<proteinExistence type="inferred from homology"/>
<dbReference type="Proteomes" id="UP000503313">
    <property type="component" value="Chromosome"/>
</dbReference>
<evidence type="ECO:0000256" key="8">
    <source>
        <dbReference type="ARBA" id="ARBA00023097"/>
    </source>
</evidence>
<dbReference type="Pfam" id="PF20658">
    <property type="entry name" value="MSG_insertion"/>
    <property type="match status" value="1"/>
</dbReference>
<feature type="binding site" evidence="10">
    <location>
        <position position="431"/>
    </location>
    <ligand>
        <name>Mg(2+)</name>
        <dbReference type="ChEBI" id="CHEBI:18420"/>
    </ligand>
</feature>
<keyword evidence="4 10" id="KW-0816">Tricarboxylic acid cycle</keyword>
<feature type="domain" description="Malate synthase G alpha-beta insertion" evidence="16">
    <location>
        <begin position="159"/>
        <end position="234"/>
    </location>
</feature>
<dbReference type="SUPFAM" id="SSF51645">
    <property type="entry name" value="Malate synthase G"/>
    <property type="match status" value="1"/>
</dbReference>
<dbReference type="Gene3D" id="1.20.1220.12">
    <property type="entry name" value="Malate synthase, domain III"/>
    <property type="match status" value="1"/>
</dbReference>
<dbReference type="GO" id="GO:0006097">
    <property type="term" value="P:glyoxylate cycle"/>
    <property type="evidence" value="ECO:0007669"/>
    <property type="project" value="UniProtKB-UniRule"/>
</dbReference>
<keyword evidence="6 10" id="KW-0479">Metal-binding</keyword>
<dbReference type="InterPro" id="IPR001465">
    <property type="entry name" value="Malate_synthase_TIM"/>
</dbReference>
<evidence type="ECO:0000313" key="18">
    <source>
        <dbReference type="EMBL" id="QKF77020.1"/>
    </source>
</evidence>
<feature type="binding site" evidence="10">
    <location>
        <position position="540"/>
    </location>
    <ligand>
        <name>acetyl-CoA</name>
        <dbReference type="ChEBI" id="CHEBI:57288"/>
    </ligand>
</feature>
<comment type="catalytic activity">
    <reaction evidence="9 10 13">
        <text>glyoxylate + acetyl-CoA + H2O = (S)-malate + CoA + H(+)</text>
        <dbReference type="Rhea" id="RHEA:18181"/>
        <dbReference type="ChEBI" id="CHEBI:15377"/>
        <dbReference type="ChEBI" id="CHEBI:15378"/>
        <dbReference type="ChEBI" id="CHEBI:15589"/>
        <dbReference type="ChEBI" id="CHEBI:36655"/>
        <dbReference type="ChEBI" id="CHEBI:57287"/>
        <dbReference type="ChEBI" id="CHEBI:57288"/>
        <dbReference type="EC" id="2.3.3.9"/>
    </reaction>
</comment>
<feature type="binding site" evidence="10">
    <location>
        <position position="459"/>
    </location>
    <ligand>
        <name>Mg(2+)</name>
        <dbReference type="ChEBI" id="CHEBI:18420"/>
    </ligand>
</feature>
<feature type="active site" description="Proton acceptor" evidence="10 12">
    <location>
        <position position="339"/>
    </location>
</feature>
<dbReference type="NCBIfam" id="TIGR01345">
    <property type="entry name" value="malate_syn_G"/>
    <property type="match status" value="1"/>
</dbReference>
<evidence type="ECO:0000256" key="7">
    <source>
        <dbReference type="ARBA" id="ARBA00022842"/>
    </source>
</evidence>
<feature type="binding site" evidence="10">
    <location>
        <position position="117"/>
    </location>
    <ligand>
        <name>acetyl-CoA</name>
        <dbReference type="ChEBI" id="CHEBI:57288"/>
    </ligand>
</feature>
<comment type="subunit">
    <text evidence="10">Monomer.</text>
</comment>
<dbReference type="InterPro" id="IPR011076">
    <property type="entry name" value="Malate_synth_sf"/>
</dbReference>
<dbReference type="InterPro" id="IPR046363">
    <property type="entry name" value="MS_N_TIM-barrel_dom"/>
</dbReference>
<keyword evidence="3 10" id="KW-0963">Cytoplasm</keyword>
<dbReference type="EC" id="2.3.3.9" evidence="10 11"/>
<evidence type="ECO:0000313" key="19">
    <source>
        <dbReference type="Proteomes" id="UP000503313"/>
    </source>
</evidence>
<dbReference type="Pfam" id="PF20659">
    <property type="entry name" value="MS_C"/>
    <property type="match status" value="1"/>
</dbReference>
<feature type="active site" description="Proton donor" evidence="10 12">
    <location>
        <position position="631"/>
    </location>
</feature>
<feature type="domain" description="Malate synthase C-terminal" evidence="17">
    <location>
        <begin position="591"/>
        <end position="696"/>
    </location>
</feature>
<feature type="binding site" evidence="10">
    <location>
        <position position="431"/>
    </location>
    <ligand>
        <name>glyoxylate</name>
        <dbReference type="ChEBI" id="CHEBI:36655"/>
    </ligand>
</feature>
<evidence type="ECO:0000256" key="11">
    <source>
        <dbReference type="NCBIfam" id="TIGR01345"/>
    </source>
</evidence>
<dbReference type="KEGG" id="adz:ADFLV_0979"/>
<keyword evidence="8 10" id="KW-0558">Oxidation</keyword>
<evidence type="ECO:0000256" key="4">
    <source>
        <dbReference type="ARBA" id="ARBA00022532"/>
    </source>
</evidence>
<evidence type="ECO:0000259" key="16">
    <source>
        <dbReference type="Pfam" id="PF20658"/>
    </source>
</evidence>
<organism evidence="18 19">
    <name type="scientific">Arcobacter defluvii</name>
    <dbReference type="NCBI Taxonomy" id="873191"/>
    <lineage>
        <taxon>Bacteria</taxon>
        <taxon>Pseudomonadati</taxon>
        <taxon>Campylobacterota</taxon>
        <taxon>Epsilonproteobacteria</taxon>
        <taxon>Campylobacterales</taxon>
        <taxon>Arcobacteraceae</taxon>
        <taxon>Arcobacter</taxon>
    </lineage>
</organism>
<evidence type="ECO:0000259" key="14">
    <source>
        <dbReference type="Pfam" id="PF01274"/>
    </source>
</evidence>
<dbReference type="Gene3D" id="3.20.20.360">
    <property type="entry name" value="Malate synthase, domain 3"/>
    <property type="match status" value="2"/>
</dbReference>
<comment type="cofactor">
    <cofactor evidence="1 10">
        <name>Mg(2+)</name>
        <dbReference type="ChEBI" id="CHEBI:18420"/>
    </cofactor>
</comment>
<accession>A0AAE7BCH3</accession>
<dbReference type="GO" id="GO:0005829">
    <property type="term" value="C:cytosol"/>
    <property type="evidence" value="ECO:0007669"/>
    <property type="project" value="TreeGrafter"/>
</dbReference>
<feature type="binding site" evidence="10">
    <location>
        <position position="339"/>
    </location>
    <ligand>
        <name>glyoxylate</name>
        <dbReference type="ChEBI" id="CHEBI:36655"/>
    </ligand>
</feature>
<comment type="similarity">
    <text evidence="10 13">Belongs to the malate synthase family. GlcB subfamily.</text>
</comment>
<evidence type="ECO:0000256" key="5">
    <source>
        <dbReference type="ARBA" id="ARBA00022679"/>
    </source>
</evidence>
<keyword evidence="2 10" id="KW-0329">Glyoxylate bypass</keyword>
<keyword evidence="19" id="KW-1185">Reference proteome</keyword>
<evidence type="ECO:0000256" key="13">
    <source>
        <dbReference type="RuleBase" id="RU003572"/>
    </source>
</evidence>
<dbReference type="PANTHER" id="PTHR42739:SF1">
    <property type="entry name" value="MALATE SYNTHASE G"/>
    <property type="match status" value="1"/>
</dbReference>
<comment type="function">
    <text evidence="10">Involved in the glycolate utilization. Catalyzes the condensation and subsequent hydrolysis of acetyl-coenzyme A (acetyl-CoA) and glyoxylate to form malate and CoA.</text>
</comment>
<evidence type="ECO:0000259" key="15">
    <source>
        <dbReference type="Pfam" id="PF20656"/>
    </source>
</evidence>
<protein>
    <recommendedName>
        <fullName evidence="10 11">Malate synthase G</fullName>
        <ecNumber evidence="10 11">2.3.3.9</ecNumber>
    </recommendedName>
</protein>
<dbReference type="InterPro" id="IPR048355">
    <property type="entry name" value="MS_C"/>
</dbReference>
<comment type="caution">
    <text evidence="10">Lacks conserved residue(s) required for the propagation of feature annotation.</text>
</comment>
<feature type="binding site" evidence="10">
    <location>
        <position position="312"/>
    </location>
    <ligand>
        <name>acetyl-CoA</name>
        <dbReference type="ChEBI" id="CHEBI:57288"/>
    </ligand>
</feature>
<dbReference type="EMBL" id="CP053835">
    <property type="protein sequence ID" value="QKF77020.1"/>
    <property type="molecule type" value="Genomic_DNA"/>
</dbReference>
<evidence type="ECO:0000256" key="2">
    <source>
        <dbReference type="ARBA" id="ARBA00022435"/>
    </source>
</evidence>
<dbReference type="NCBIfam" id="NF002825">
    <property type="entry name" value="PRK02999.1"/>
    <property type="match status" value="1"/>
</dbReference>
<evidence type="ECO:0000256" key="9">
    <source>
        <dbReference type="ARBA" id="ARBA00047918"/>
    </source>
</evidence>
<dbReference type="GO" id="GO:0009436">
    <property type="term" value="P:glyoxylate catabolic process"/>
    <property type="evidence" value="ECO:0007669"/>
    <property type="project" value="TreeGrafter"/>
</dbReference>
<name>A0AAE7BCH3_9BACT</name>
<evidence type="ECO:0000256" key="3">
    <source>
        <dbReference type="ARBA" id="ARBA00022490"/>
    </source>
</evidence>
<evidence type="ECO:0000256" key="10">
    <source>
        <dbReference type="HAMAP-Rule" id="MF_00641"/>
    </source>
</evidence>
<dbReference type="GO" id="GO:0004474">
    <property type="term" value="F:malate synthase activity"/>
    <property type="evidence" value="ECO:0007669"/>
    <property type="project" value="UniProtKB-UniRule"/>
</dbReference>
<dbReference type="GO" id="GO:0006099">
    <property type="term" value="P:tricarboxylic acid cycle"/>
    <property type="evidence" value="ECO:0007669"/>
    <property type="project" value="UniProtKB-KW"/>
</dbReference>
<sequence length="722" mass="81684">MQRIKSGNLKVEKIVFDLINNEILPKTEISENEFWKSFENIIETLTPINKELLKTRDDLQKKIDNWYKTNKYDSTNLDKYKNFLKEIGYLVEQKEDFKIDTKNIDDEITLQAGPQLVVPVKNARFALNAANARWGSLYDALYGTDVISKEGDLAITKEYNKKRGEAVVTYAKEFLDESITLQKGSYKDVIEFKIVNNELIITLENGETTTLKDKEKFLGFIGEIENLEALIFKNNNLHIQIQIDKNSFIGCLDKAFIKDVILEAAVTTIMDCEDSVAAVDAIDKAEVYKNWFGLMKGDLEDSFSKNGKTITRTLNEDITYKTIDGNSKTLHGRSLLFVRNVGHLMTNPAILDENDEEVFEGIMDCMITVLCSIVDIKGANSKSNSRQKSVYIVKPKMHGPKEVEFTVKTFEMVEDALKLPRNTIKIGIMDEERRTTLNLKECIRAAKSRVVFINTGFLDRTGDEIHTSMFAGAFVQKSKMKEQVWIKAYENSNVDIGLECGLQGFAQIGKGMWAMPDEMAKMMVEKINHPKSGANTAWVPSPTAAVLHSIHYHKVDVFEVQNALIGKKRATLDELLTLPLMKDISILSKEEIKKELDNNAQTILGYVVRWIDSGIGCSKVLDINNVALMEDRATLRISSQHLANWIEHKVCTKDDVMESLKSMAKVVDVQNASDLLYINMAPSFDGYAFSAASDLIFKGISQPSGYTEPLLHKYRRELKENG</sequence>
<dbReference type="Pfam" id="PF01274">
    <property type="entry name" value="MS_TIM-barrel"/>
    <property type="match status" value="1"/>
</dbReference>
<feature type="binding site" evidence="10">
    <location>
        <begin position="124"/>
        <end position="125"/>
    </location>
    <ligand>
        <name>acetyl-CoA</name>
        <dbReference type="ChEBI" id="CHEBI:57288"/>
    </ligand>
</feature>
<evidence type="ECO:0000256" key="6">
    <source>
        <dbReference type="ARBA" id="ARBA00022723"/>
    </source>
</evidence>
<keyword evidence="5 10" id="KW-0808">Transferase</keyword>
<dbReference type="PANTHER" id="PTHR42739">
    <property type="entry name" value="MALATE SYNTHASE G"/>
    <property type="match status" value="1"/>
</dbReference>
<feature type="domain" description="Malate synthase TIM barrel" evidence="14">
    <location>
        <begin position="336"/>
        <end position="577"/>
    </location>
</feature>
<dbReference type="HAMAP" id="MF_00641">
    <property type="entry name" value="Malate_synth_G"/>
    <property type="match status" value="1"/>
</dbReference>
<feature type="domain" description="Malate synthase N-terminal" evidence="15">
    <location>
        <begin position="18"/>
        <end position="67"/>
    </location>
</feature>
<gene>
    <name evidence="10 18" type="primary">glcB</name>
    <name evidence="18" type="ORF">ADFLV_0979</name>
</gene>
<dbReference type="InterPro" id="IPR044856">
    <property type="entry name" value="Malate_synth_C_sf"/>
</dbReference>
<dbReference type="GO" id="GO:0000287">
    <property type="term" value="F:magnesium ion binding"/>
    <property type="evidence" value="ECO:0007669"/>
    <property type="project" value="TreeGrafter"/>
</dbReference>
<keyword evidence="18" id="KW-0012">Acyltransferase</keyword>
<comment type="subcellular location">
    <subcellularLocation>
        <location evidence="10 13">Cytoplasm</location>
    </subcellularLocation>
</comment>
<dbReference type="InterPro" id="IPR006253">
    <property type="entry name" value="Malate_synthG"/>
</dbReference>
<keyword evidence="7 10" id="KW-0460">Magnesium</keyword>
<dbReference type="InterPro" id="IPR048356">
    <property type="entry name" value="MS_N"/>
</dbReference>
<dbReference type="Pfam" id="PF20656">
    <property type="entry name" value="MS_N"/>
    <property type="match status" value="1"/>
</dbReference>
<dbReference type="AlphaFoldDB" id="A0AAE7BCH3"/>
<feature type="binding site" evidence="10">
    <location>
        <position position="275"/>
    </location>
    <ligand>
        <name>acetyl-CoA</name>
        <dbReference type="ChEBI" id="CHEBI:57288"/>
    </ligand>
</feature>